<feature type="binding site" evidence="3">
    <location>
        <begin position="977"/>
        <end position="984"/>
    </location>
    <ligand>
        <name>ATP</name>
        <dbReference type="ChEBI" id="CHEBI:30616"/>
    </ligand>
</feature>
<feature type="transmembrane region" description="Helical" evidence="5">
    <location>
        <begin position="249"/>
        <end position="266"/>
    </location>
</feature>
<dbReference type="PROSITE" id="PS50901">
    <property type="entry name" value="FTSK"/>
    <property type="match status" value="2"/>
</dbReference>
<dbReference type="InterPro" id="IPR003593">
    <property type="entry name" value="AAA+_ATPase"/>
</dbReference>
<keyword evidence="5" id="KW-0472">Membrane</keyword>
<dbReference type="EMBL" id="JAQFWP010000005">
    <property type="protein sequence ID" value="MDA2803762.1"/>
    <property type="molecule type" value="Genomic_DNA"/>
</dbReference>
<dbReference type="Pfam" id="PF01580">
    <property type="entry name" value="FtsK_SpoIIIE"/>
    <property type="match status" value="2"/>
</dbReference>
<dbReference type="InterPro" id="IPR050206">
    <property type="entry name" value="FtsK/SpoIIIE/SftA"/>
</dbReference>
<keyword evidence="5" id="KW-1133">Transmembrane helix</keyword>
<keyword evidence="1 3" id="KW-0547">Nucleotide-binding</keyword>
<evidence type="ECO:0000313" key="7">
    <source>
        <dbReference type="EMBL" id="MDA2803762.1"/>
    </source>
</evidence>
<feature type="domain" description="FtsK" evidence="6">
    <location>
        <begin position="960"/>
        <end position="1150"/>
    </location>
</feature>
<proteinExistence type="predicted"/>
<evidence type="ECO:0000256" key="2">
    <source>
        <dbReference type="ARBA" id="ARBA00022840"/>
    </source>
</evidence>
<evidence type="ECO:0000256" key="1">
    <source>
        <dbReference type="ARBA" id="ARBA00022741"/>
    </source>
</evidence>
<comment type="caution">
    <text evidence="7">The sequence shown here is derived from an EMBL/GenBank/DDBJ whole genome shotgun (WGS) entry which is preliminary data.</text>
</comment>
<evidence type="ECO:0000313" key="8">
    <source>
        <dbReference type="Proteomes" id="UP001165685"/>
    </source>
</evidence>
<feature type="binding site" evidence="3">
    <location>
        <begin position="638"/>
        <end position="645"/>
    </location>
    <ligand>
        <name>ATP</name>
        <dbReference type="ChEBI" id="CHEBI:30616"/>
    </ligand>
</feature>
<sequence length="1451" mass="154822">MPAPRVDVLVDADGGASVAQLAESLDPLVRVEPRAPGRGVDLYLGAQRIEPGLTLSEAGLHDGAVVTVGGPGSAVEEPPGVVEVRVVSGERAGLVFRVDPGDYTVGLPGDGAPSDVPVDTDGTWARVRVAPDGAVTVLDTGGGDRATLEGDDVAPDAAWPPGHQLLLGDTLFEAWPNTRPDAAVNSSDDGAAVDYSRPPRLHPAPAKTKFRLPSPPEPPDRPLAQLAVMIMMPLVLAVGGALVMGRPQYLAIGLISPISVVFMQLLQRRTGKAKYDREMKEFHDKTERIQNDAHEALVTEQRRLRDTAPDPAAVLLLATGPRARLWERRPVDEDFTLLRVGTGTVPSKVVLNDPTRDAHRQDITWNLHDVPATVSVRDNGVVGCAGRGERFDALERWLVAQLAALHSPAELQLYLLSLRQDHDRWAWTRFLPHLRSEIPNSYARTGMDAETCARRISELLAELEARRGAPRGAMDDAAQIVVVLDGARRLRSLPGVVQLLREGPALGLHVLCLETDERMLPEECQAVVSLTPDGLELRRTTFDDVEDIRPDGPSAEWAERLGRALAPLRDSSVSDDGAALPRSARLLDVIGLDPPNGEAIAAHWASNGRSTIATLGAGLDGPFSVDVRRDGPHALIAGTTGSGKSELLQTLVASLAAVNRPESMSFVLVDYKGGSAFKDCVDLPHTVGMVTDLDTHLVSRALVSLGAELHRREHILAQAGAKDIEDYLEYLDRDPSLPQMPRLMIVIDEFASLARELPDFVKGLVNIAQRGRSLGIHMVLATQRPAGVVTSDIRANTNLRIALRMTDAGESRDVIDAAESAQIGIDTPGRAYARLGAASLLPFQSGRVGGRRVVASTDAPAPAAYPVRWTDLALPPPAAGPQQADKGDVEVTDLTVLVGAVRQASEQVGAERQPSPWLQALPERLTLAELNRTAPLPQPEAGRVQPVPVALMDLPAQQAQQAFSLDLENMGHLHVIGSGRSGRSQALRTIAGALALCHHPGDVHMYGIDCGNGALLPMEGLPHCGSVAGRTQQERVVRLLGVLGRELEERQKRLAAEGCANLHELRAKPGGGDKPAHIVLFIDRWEAFEQAFGEYNYGALLEDAVTLMRDGAGVGIHVIVTGDKSLARNKYASTTEHRLVLRCNDRGDYSSVGLSARDLPEAIPDGRAYVGGEGTELQFALLCDDPQGGAQAQELSNIAAFTTQRTPAGTSPAPLRVDVLPDQLTFAETERYLTHPPRPLWGLVGVGGNELTALGADLAETPTFLISGPPKSGRSSLLLSMAQSLLIGGTELLLVTPRSSALGALRGHPGVPAVLDLADPKLGDLHKALGRFEGETAVVMVDDAELLLHNDIGKEFTRIARGMVGKGWAIVAAGTNEALQGGFSAWHVHLKRNRMGALLSPQAPVDGEVLGLRLPKGVPSSRLTPGTAYLHLGDGQIRQVKVPLPHGVSPS</sequence>
<dbReference type="InterPro" id="IPR002543">
    <property type="entry name" value="FtsK_dom"/>
</dbReference>
<name>A0ABT4TGB8_9ACTN</name>
<accession>A0ABT4TGB8</accession>
<feature type="region of interest" description="Disordered" evidence="4">
    <location>
        <begin position="182"/>
        <end position="218"/>
    </location>
</feature>
<keyword evidence="5" id="KW-0812">Transmembrane</keyword>
<protein>
    <submittedName>
        <fullName evidence="7">FtsK/SpoIIIE domain-containing protein</fullName>
    </submittedName>
</protein>
<evidence type="ECO:0000259" key="6">
    <source>
        <dbReference type="PROSITE" id="PS50901"/>
    </source>
</evidence>
<dbReference type="SUPFAM" id="SSF52540">
    <property type="entry name" value="P-loop containing nucleoside triphosphate hydrolases"/>
    <property type="match status" value="2"/>
</dbReference>
<reference evidence="7" key="1">
    <citation type="submission" date="2023-01" db="EMBL/GenBank/DDBJ databases">
        <title>Draft genome sequence of Nocardiopsis sp. LSu2-4 isolated from halophytes.</title>
        <authorList>
            <person name="Duangmal K."/>
            <person name="Chantavorakit T."/>
        </authorList>
    </citation>
    <scope>NUCLEOTIDE SEQUENCE</scope>
    <source>
        <strain evidence="7">LSu2-4</strain>
    </source>
</reference>
<organism evidence="7 8">
    <name type="scientific">Nocardiopsis suaedae</name>
    <dbReference type="NCBI Taxonomy" id="3018444"/>
    <lineage>
        <taxon>Bacteria</taxon>
        <taxon>Bacillati</taxon>
        <taxon>Actinomycetota</taxon>
        <taxon>Actinomycetes</taxon>
        <taxon>Streptosporangiales</taxon>
        <taxon>Nocardiopsidaceae</taxon>
        <taxon>Nocardiopsis</taxon>
    </lineage>
</organism>
<dbReference type="Gene3D" id="3.40.50.300">
    <property type="entry name" value="P-loop containing nucleotide triphosphate hydrolases"/>
    <property type="match status" value="4"/>
</dbReference>
<keyword evidence="8" id="KW-1185">Reference proteome</keyword>
<gene>
    <name evidence="7" type="ORF">O4U47_04500</name>
</gene>
<evidence type="ECO:0000256" key="3">
    <source>
        <dbReference type="PROSITE-ProRule" id="PRU00289"/>
    </source>
</evidence>
<feature type="domain" description="FtsK" evidence="6">
    <location>
        <begin position="620"/>
        <end position="812"/>
    </location>
</feature>
<dbReference type="InterPro" id="IPR027417">
    <property type="entry name" value="P-loop_NTPase"/>
</dbReference>
<dbReference type="CDD" id="cd01127">
    <property type="entry name" value="TrwB_TraG_TraD_VirD4"/>
    <property type="match status" value="1"/>
</dbReference>
<dbReference type="SMART" id="SM00382">
    <property type="entry name" value="AAA"/>
    <property type="match status" value="3"/>
</dbReference>
<dbReference type="Proteomes" id="UP001165685">
    <property type="component" value="Unassembled WGS sequence"/>
</dbReference>
<evidence type="ECO:0000256" key="5">
    <source>
        <dbReference type="SAM" id="Phobius"/>
    </source>
</evidence>
<keyword evidence="2 3" id="KW-0067">ATP-binding</keyword>
<evidence type="ECO:0000256" key="4">
    <source>
        <dbReference type="SAM" id="MobiDB-lite"/>
    </source>
</evidence>
<dbReference type="PANTHER" id="PTHR22683:SF1">
    <property type="entry name" value="TYPE VII SECRETION SYSTEM PROTEIN ESSC"/>
    <property type="match status" value="1"/>
</dbReference>
<feature type="transmembrane region" description="Helical" evidence="5">
    <location>
        <begin position="223"/>
        <end position="242"/>
    </location>
</feature>
<dbReference type="PANTHER" id="PTHR22683">
    <property type="entry name" value="SPORULATION PROTEIN RELATED"/>
    <property type="match status" value="1"/>
</dbReference>